<evidence type="ECO:0000256" key="13">
    <source>
        <dbReference type="ARBA" id="ARBA00023136"/>
    </source>
</evidence>
<dbReference type="Gene3D" id="3.30.565.10">
    <property type="entry name" value="Histidine kinase-like ATPase, C-terminal domain"/>
    <property type="match status" value="1"/>
</dbReference>
<dbReference type="InterPro" id="IPR035909">
    <property type="entry name" value="CheB_C"/>
</dbReference>
<comment type="catalytic activity">
    <reaction evidence="2">
        <text>L-glutamyl-[protein] + S-adenosyl-L-methionine = [protein]-L-glutamate 5-O-methyl ester + S-adenosyl-L-homocysteine</text>
        <dbReference type="Rhea" id="RHEA:24452"/>
        <dbReference type="Rhea" id="RHEA-COMP:10208"/>
        <dbReference type="Rhea" id="RHEA-COMP:10311"/>
        <dbReference type="ChEBI" id="CHEBI:29973"/>
        <dbReference type="ChEBI" id="CHEBI:57856"/>
        <dbReference type="ChEBI" id="CHEBI:59789"/>
        <dbReference type="ChEBI" id="CHEBI:82795"/>
        <dbReference type="EC" id="2.1.1.80"/>
    </reaction>
</comment>
<dbReference type="CDD" id="cd16922">
    <property type="entry name" value="HATPase_EvgS-ArcB-TorS-like"/>
    <property type="match status" value="1"/>
</dbReference>
<dbReference type="Gene3D" id="3.30.450.20">
    <property type="entry name" value="PAS domain"/>
    <property type="match status" value="2"/>
</dbReference>
<dbReference type="GO" id="GO:0032259">
    <property type="term" value="P:methylation"/>
    <property type="evidence" value="ECO:0007669"/>
    <property type="project" value="UniProtKB-KW"/>
</dbReference>
<dbReference type="Gene3D" id="3.40.50.180">
    <property type="entry name" value="Methylesterase CheB, C-terminal domain"/>
    <property type="match status" value="1"/>
</dbReference>
<feature type="active site" evidence="14">
    <location>
        <position position="61"/>
    </location>
</feature>
<comment type="catalytic activity">
    <reaction evidence="1">
        <text>ATP + protein L-histidine = ADP + protein N-phospho-L-histidine.</text>
        <dbReference type="EC" id="2.7.13.3"/>
    </reaction>
</comment>
<feature type="active site" evidence="14">
    <location>
        <position position="153"/>
    </location>
</feature>
<evidence type="ECO:0000313" key="20">
    <source>
        <dbReference type="Proteomes" id="UP000017396"/>
    </source>
</evidence>
<dbReference type="Pfam" id="PF08448">
    <property type="entry name" value="PAS_4"/>
    <property type="match status" value="1"/>
</dbReference>
<evidence type="ECO:0000256" key="8">
    <source>
        <dbReference type="ARBA" id="ARBA00022692"/>
    </source>
</evidence>
<dbReference type="AlphaFoldDB" id="U5QFU5"/>
<keyword evidence="4" id="KW-0597">Phosphoprotein</keyword>
<dbReference type="Pfam" id="PF01739">
    <property type="entry name" value="CheR"/>
    <property type="match status" value="1"/>
</dbReference>
<keyword evidence="12" id="KW-1133">Transmembrane helix</keyword>
<evidence type="ECO:0000256" key="7">
    <source>
        <dbReference type="ARBA" id="ARBA00022691"/>
    </source>
</evidence>
<dbReference type="EMBL" id="CP003587">
    <property type="protein sequence ID" value="AGY56565.1"/>
    <property type="molecule type" value="Genomic_DNA"/>
</dbReference>
<dbReference type="InterPro" id="IPR029063">
    <property type="entry name" value="SAM-dependent_MTases_sf"/>
</dbReference>
<dbReference type="CDD" id="cd16434">
    <property type="entry name" value="CheB-CheR_fusion"/>
    <property type="match status" value="1"/>
</dbReference>
<dbReference type="SUPFAM" id="SSF53335">
    <property type="entry name" value="S-adenosyl-L-methionine-dependent methyltransferases"/>
    <property type="match status" value="1"/>
</dbReference>
<dbReference type="PROSITE" id="PS50109">
    <property type="entry name" value="HIS_KIN"/>
    <property type="match status" value="1"/>
</dbReference>
<evidence type="ECO:0000256" key="3">
    <source>
        <dbReference type="ARBA" id="ARBA00004370"/>
    </source>
</evidence>
<dbReference type="InterPro" id="IPR036097">
    <property type="entry name" value="HisK_dim/P_sf"/>
</dbReference>
<dbReference type="GO" id="GO:0008983">
    <property type="term" value="F:protein-glutamate O-methyltransferase activity"/>
    <property type="evidence" value="ECO:0007669"/>
    <property type="project" value="UniProtKB-EC"/>
</dbReference>
<evidence type="ECO:0000256" key="6">
    <source>
        <dbReference type="ARBA" id="ARBA00022679"/>
    </source>
</evidence>
<feature type="domain" description="CheB-type methylesterase" evidence="17">
    <location>
        <begin position="25"/>
        <end position="204"/>
    </location>
</feature>
<dbReference type="GO" id="GO:0006935">
    <property type="term" value="P:chemotaxis"/>
    <property type="evidence" value="ECO:0007669"/>
    <property type="project" value="UniProtKB-UniRule"/>
</dbReference>
<dbReference type="PROSITE" id="PS50123">
    <property type="entry name" value="CHER"/>
    <property type="match status" value="1"/>
</dbReference>
<dbReference type="Pfam" id="PF01339">
    <property type="entry name" value="CheB_methylest"/>
    <property type="match status" value="1"/>
</dbReference>
<evidence type="ECO:0000256" key="2">
    <source>
        <dbReference type="ARBA" id="ARBA00001541"/>
    </source>
</evidence>
<dbReference type="GO" id="GO:0016020">
    <property type="term" value="C:membrane"/>
    <property type="evidence" value="ECO:0007669"/>
    <property type="project" value="UniProtKB-SubCell"/>
</dbReference>
<feature type="domain" description="Histidine kinase" evidence="16">
    <location>
        <begin position="1014"/>
        <end position="1231"/>
    </location>
</feature>
<dbReference type="Pfam" id="PF13596">
    <property type="entry name" value="PAS_10"/>
    <property type="match status" value="1"/>
</dbReference>
<keyword evidence="14" id="KW-0145">Chemotaxis</keyword>
<proteinExistence type="predicted"/>
<evidence type="ECO:0000256" key="15">
    <source>
        <dbReference type="SAM" id="Coils"/>
    </source>
</evidence>
<dbReference type="SMART" id="SM00138">
    <property type="entry name" value="MeTrc"/>
    <property type="match status" value="1"/>
</dbReference>
<dbReference type="SUPFAM" id="SSF47384">
    <property type="entry name" value="Homodimeric domain of signal transducing histidine kinase"/>
    <property type="match status" value="1"/>
</dbReference>
<dbReference type="FunFam" id="3.30.565.10:FF:000006">
    <property type="entry name" value="Sensor histidine kinase WalK"/>
    <property type="match status" value="1"/>
</dbReference>
<dbReference type="SMART" id="SM00388">
    <property type="entry name" value="HisKA"/>
    <property type="match status" value="1"/>
</dbReference>
<dbReference type="InterPro" id="IPR013656">
    <property type="entry name" value="PAS_4"/>
</dbReference>
<comment type="subcellular location">
    <subcellularLocation>
        <location evidence="3">Membrane</location>
    </subcellularLocation>
</comment>
<feature type="coiled-coil region" evidence="15">
    <location>
        <begin position="675"/>
        <end position="748"/>
    </location>
</feature>
<dbReference type="EC" id="2.1.1.80" evidence="19"/>
<evidence type="ECO:0000256" key="10">
    <source>
        <dbReference type="ARBA" id="ARBA00022777"/>
    </source>
</evidence>
<name>U5QFU5_GLOK1</name>
<dbReference type="FunFam" id="1.10.287.130:FF:000004">
    <property type="entry name" value="Ethylene receptor 1"/>
    <property type="match status" value="1"/>
</dbReference>
<evidence type="ECO:0000256" key="9">
    <source>
        <dbReference type="ARBA" id="ARBA00022741"/>
    </source>
</evidence>
<dbReference type="OrthoDB" id="9799157at2"/>
<dbReference type="InterPro" id="IPR050903">
    <property type="entry name" value="Bact_Chemotaxis_MeTrfase"/>
</dbReference>
<evidence type="ECO:0000256" key="5">
    <source>
        <dbReference type="ARBA" id="ARBA00022603"/>
    </source>
</evidence>
<dbReference type="InterPro" id="IPR003661">
    <property type="entry name" value="HisK_dim/P_dom"/>
</dbReference>
<keyword evidence="8" id="KW-0812">Transmembrane</keyword>
<sequence>MTSDSPSEPIDAQDTLFVEEQDDSPFPVAGIGASAGGLEAFTELVGALPAATGMAFVLVQHLSPDQPSLLRDILARTTEIPVLEVTDGMAVEPDHIYVLPPNRQMTIAENTLRLFPRQRTRGRFMPIDAFFISLAKERGRKAIGVVLSGTDGDGSVGLEAIKAAGGMAFAQDEQSSQFTGMPLSAAATGHVDFILPPAAIAAELARIGHHPYLHRPVLNRTRASSDEQSLSAIVRLLHNATAVDFSEYKRPTFLRRVLRRMVLHRLENLDDYVRFLEQHPEEVLALYRDVLINVTSFFRDWEAFDGLKSSVFPTIIERKPLDIPIRIWVPGCATGEEVYSIAICLYEYLEDNKVKSTVQIFGTDISELSIEQARSGVYQPGQVKGLSPERMQRFFIQHEGAYQVAQHLREMCVFARQNLIADPPFSRLDLISCRNVLIYFSPALQRKALLTFHYSLKPDGFLLLGSTETPGDSSGLFTQIDRKQKLYARKLVPSRLPVEIIPNTALATVPSSERRISDEVASDFNLQQEADRLILDRYSPAGVVINTDLDILHYRGEIGPFIKPAAGRASLSLLKLVRSELRPELRTALHQAKKQLLPIRREGVTLRDENRSRNIRIEVIPFKSATRENYFLVLFVDEPLIEAPEPPVSRPRRQNQQEQRILELQQQLLAKEEYLRSTVEELEASNQSLRVANEEILSSNEELQSTNEELQTAKEEIQAANEELNTVNDELQRRNHELSLASNDLQNLLVSTQIPILMLDGGLRIRRFTPPAGVLFNLIPTDLGRPLRDINHQLNISDLTEQIASVISSLSPLSQEVRDQQGHWYELRVRPYRTLDNKIEGAVLVLMDIDGLKRSAEELATARDYAEALVDTVPEPLLALDTDLRVLRANRAFYDELFCVPQLIEGRLLFEIGDGQWDLPELRAGLESLVQNEGQMVDLEIEGDFQGVGHRVLVLNARRTSRSQGEGSQILLAFSDITVRKRLEAERAQLLDISETARRDAEQANQAKDNFLATLSHELRTPLNPIIGFAQLLLRRPDLPAEMSQALQAIERNGRLQAQLIDDMLDVARIESGRLRIERRAIEMAAIVRTVVEGLQASATAKDLTIETELERECPLFADPLRMQQIVWNLLTNAIKFTPASGRITIRLTQDDRQVQLLVRDTGIGIQPEFLPQVFERFRRADTSTTRRYEGLGLGLFLVRHIVEVHDGSVRAESDGENLGSTFTVILPRYDGPL</sequence>
<dbReference type="Gene3D" id="3.40.50.150">
    <property type="entry name" value="Vaccinia Virus protein VP39"/>
    <property type="match status" value="1"/>
</dbReference>
<dbReference type="HOGENOM" id="CLU_000892_2_2_3"/>
<evidence type="ECO:0000259" key="17">
    <source>
        <dbReference type="PROSITE" id="PS50122"/>
    </source>
</evidence>
<dbReference type="Gene3D" id="1.10.287.130">
    <property type="match status" value="1"/>
</dbReference>
<dbReference type="CDD" id="cd00082">
    <property type="entry name" value="HisKA"/>
    <property type="match status" value="1"/>
</dbReference>
<keyword evidence="10 19" id="KW-0418">Kinase</keyword>
<evidence type="ECO:0000313" key="19">
    <source>
        <dbReference type="EMBL" id="AGY56565.1"/>
    </source>
</evidence>
<keyword evidence="13" id="KW-0472">Membrane</keyword>
<dbReference type="KEGG" id="glj:GKIL_0318"/>
<dbReference type="Pfam" id="PF02518">
    <property type="entry name" value="HATPase_c"/>
    <property type="match status" value="1"/>
</dbReference>
<evidence type="ECO:0000256" key="12">
    <source>
        <dbReference type="ARBA" id="ARBA00022989"/>
    </source>
</evidence>
<dbReference type="GO" id="GO:0005737">
    <property type="term" value="C:cytoplasm"/>
    <property type="evidence" value="ECO:0007669"/>
    <property type="project" value="InterPro"/>
</dbReference>
<feature type="domain" description="CheR-type methyltransferase" evidence="18">
    <location>
        <begin position="218"/>
        <end position="469"/>
    </location>
</feature>
<organism evidence="19 20">
    <name type="scientific">Gloeobacter kilaueensis (strain ATCC BAA-2537 / CCAP 1431/1 / ULC 316 / JS1)</name>
    <dbReference type="NCBI Taxonomy" id="1183438"/>
    <lineage>
        <taxon>Bacteria</taxon>
        <taxon>Bacillati</taxon>
        <taxon>Cyanobacteriota</taxon>
        <taxon>Cyanophyceae</taxon>
        <taxon>Gloeobacterales</taxon>
        <taxon>Gloeobacteraceae</taxon>
        <taxon>Gloeobacter</taxon>
    </lineage>
</organism>
<dbReference type="InterPro" id="IPR005467">
    <property type="entry name" value="His_kinase_dom"/>
</dbReference>
<dbReference type="InterPro" id="IPR036804">
    <property type="entry name" value="CheR_N_sf"/>
</dbReference>
<dbReference type="RefSeq" id="WP_023171578.1">
    <property type="nucleotide sequence ID" value="NC_022600.1"/>
</dbReference>
<accession>U5QFU5</accession>
<dbReference type="InterPro" id="IPR035965">
    <property type="entry name" value="PAS-like_dom_sf"/>
</dbReference>
<dbReference type="GO" id="GO:0008984">
    <property type="term" value="F:protein-glutamate methylesterase activity"/>
    <property type="evidence" value="ECO:0007669"/>
    <property type="project" value="InterPro"/>
</dbReference>
<dbReference type="InterPro" id="IPR022642">
    <property type="entry name" value="CheR_C"/>
</dbReference>
<keyword evidence="9" id="KW-0547">Nucleotide-binding</keyword>
<dbReference type="InterPro" id="IPR022641">
    <property type="entry name" value="CheR_N"/>
</dbReference>
<dbReference type="PANTHER" id="PTHR24422">
    <property type="entry name" value="CHEMOTAXIS PROTEIN METHYLTRANSFERASE"/>
    <property type="match status" value="1"/>
</dbReference>
<evidence type="ECO:0000259" key="16">
    <source>
        <dbReference type="PROSITE" id="PS50109"/>
    </source>
</evidence>
<evidence type="ECO:0000256" key="1">
    <source>
        <dbReference type="ARBA" id="ARBA00000085"/>
    </source>
</evidence>
<evidence type="ECO:0000259" key="18">
    <source>
        <dbReference type="PROSITE" id="PS50123"/>
    </source>
</evidence>
<keyword evidence="15" id="KW-0175">Coiled coil</keyword>
<dbReference type="PRINTS" id="PR00996">
    <property type="entry name" value="CHERMTFRASE"/>
</dbReference>
<keyword evidence="20" id="KW-1185">Reference proteome</keyword>
<dbReference type="InterPro" id="IPR036890">
    <property type="entry name" value="HATPase_C_sf"/>
</dbReference>
<evidence type="ECO:0000256" key="4">
    <source>
        <dbReference type="ARBA" id="ARBA00022553"/>
    </source>
</evidence>
<dbReference type="SUPFAM" id="SSF52738">
    <property type="entry name" value="Methylesterase CheB, C-terminal domain"/>
    <property type="match status" value="1"/>
</dbReference>
<evidence type="ECO:0000256" key="14">
    <source>
        <dbReference type="PROSITE-ProRule" id="PRU00050"/>
    </source>
</evidence>
<keyword evidence="14" id="KW-0378">Hydrolase</keyword>
<dbReference type="STRING" id="1183438.GKIL_0318"/>
<dbReference type="eggNOG" id="COG2201">
    <property type="taxonomic scope" value="Bacteria"/>
</dbReference>
<evidence type="ECO:0000256" key="11">
    <source>
        <dbReference type="ARBA" id="ARBA00022840"/>
    </source>
</evidence>
<gene>
    <name evidence="19" type="primary">cheR</name>
    <name evidence="19" type="ORF">GKIL_0318</name>
</gene>
<dbReference type="PANTHER" id="PTHR24422:SF27">
    <property type="entry name" value="PROTEIN-GLUTAMATE O-METHYLTRANSFERASE"/>
    <property type="match status" value="1"/>
</dbReference>
<keyword evidence="5 19" id="KW-0489">Methyltransferase</keyword>
<keyword evidence="11" id="KW-0067">ATP-binding</keyword>
<dbReference type="Pfam" id="PF00512">
    <property type="entry name" value="HisKA"/>
    <property type="match status" value="1"/>
</dbReference>
<dbReference type="eggNOG" id="COG1352">
    <property type="taxonomic scope" value="Bacteria"/>
</dbReference>
<dbReference type="InterPro" id="IPR003594">
    <property type="entry name" value="HATPase_dom"/>
</dbReference>
<dbReference type="InterPro" id="IPR000673">
    <property type="entry name" value="Sig_transdc_resp-reg_Me-estase"/>
</dbReference>
<dbReference type="Gene3D" id="1.10.155.10">
    <property type="entry name" value="Chemotaxis receptor methyltransferase CheR, N-terminal domain"/>
    <property type="match status" value="1"/>
</dbReference>
<feature type="active site" evidence="14">
    <location>
        <position position="34"/>
    </location>
</feature>
<keyword evidence="7" id="KW-0949">S-adenosyl-L-methionine</keyword>
<dbReference type="SMART" id="SM00387">
    <property type="entry name" value="HATPase_c"/>
    <property type="match status" value="1"/>
</dbReference>
<dbReference type="InterPro" id="IPR000780">
    <property type="entry name" value="CheR_MeTrfase"/>
</dbReference>
<reference evidence="19 20" key="1">
    <citation type="journal article" date="2013" name="PLoS ONE">
        <title>Cultivation and Complete Genome Sequencing of Gloeobacter kilaueensis sp. nov., from a Lava Cave in Kilauea Caldera, Hawai'i.</title>
        <authorList>
            <person name="Saw J.H."/>
            <person name="Schatz M."/>
            <person name="Brown M.V."/>
            <person name="Kunkel D.D."/>
            <person name="Foster J.S."/>
            <person name="Shick H."/>
            <person name="Christensen S."/>
            <person name="Hou S."/>
            <person name="Wan X."/>
            <person name="Donachie S.P."/>
        </authorList>
    </citation>
    <scope>NUCLEOTIDE SEQUENCE [LARGE SCALE GENOMIC DNA]</scope>
    <source>
        <strain evidence="20">JS</strain>
    </source>
</reference>
<dbReference type="Pfam" id="PF03705">
    <property type="entry name" value="CheR_N"/>
    <property type="match status" value="1"/>
</dbReference>
<dbReference type="InterPro" id="IPR000014">
    <property type="entry name" value="PAS"/>
</dbReference>
<dbReference type="GO" id="GO:0000155">
    <property type="term" value="F:phosphorelay sensor kinase activity"/>
    <property type="evidence" value="ECO:0007669"/>
    <property type="project" value="InterPro"/>
</dbReference>
<dbReference type="SUPFAM" id="SSF47757">
    <property type="entry name" value="Chemotaxis receptor methyltransferase CheR, N-terminal domain"/>
    <property type="match status" value="1"/>
</dbReference>
<keyword evidence="6 19" id="KW-0808">Transferase</keyword>
<dbReference type="CDD" id="cd00130">
    <property type="entry name" value="PAS"/>
    <property type="match status" value="1"/>
</dbReference>
<dbReference type="Proteomes" id="UP000017396">
    <property type="component" value="Chromosome"/>
</dbReference>
<dbReference type="SMART" id="SM00091">
    <property type="entry name" value="PAS"/>
    <property type="match status" value="2"/>
</dbReference>
<dbReference type="PATRIC" id="fig|1183438.3.peg.321"/>
<dbReference type="SUPFAM" id="SSF55874">
    <property type="entry name" value="ATPase domain of HSP90 chaperone/DNA topoisomerase II/histidine kinase"/>
    <property type="match status" value="1"/>
</dbReference>
<dbReference type="GO" id="GO:0000156">
    <property type="term" value="F:phosphorelay response regulator activity"/>
    <property type="evidence" value="ECO:0007669"/>
    <property type="project" value="InterPro"/>
</dbReference>
<dbReference type="PROSITE" id="PS50122">
    <property type="entry name" value="CHEB"/>
    <property type="match status" value="1"/>
</dbReference>
<dbReference type="GO" id="GO:0005524">
    <property type="term" value="F:ATP binding"/>
    <property type="evidence" value="ECO:0007669"/>
    <property type="project" value="UniProtKB-KW"/>
</dbReference>
<dbReference type="eggNOG" id="COG2205">
    <property type="taxonomic scope" value="Bacteria"/>
</dbReference>
<protein>
    <submittedName>
        <fullName evidence="19">Signal transduction histidine kinase with CheB and CheR activity</fullName>
        <ecNumber evidence="19">2.1.1.80</ecNumber>
    </submittedName>
</protein>
<dbReference type="SUPFAM" id="SSF55785">
    <property type="entry name" value="PYP-like sensor domain (PAS domain)"/>
    <property type="match status" value="2"/>
</dbReference>